<proteinExistence type="predicted"/>
<feature type="compositionally biased region" description="Basic and acidic residues" evidence="1">
    <location>
        <begin position="1"/>
        <end position="16"/>
    </location>
</feature>
<dbReference type="AlphaFoldDB" id="A0AAN9E091"/>
<evidence type="ECO:0000256" key="1">
    <source>
        <dbReference type="SAM" id="MobiDB-lite"/>
    </source>
</evidence>
<sequence length="202" mass="22633">MPGRGDGKRNGSEERNWGSQCFSAPNEMRQPRDALLLTPQGSETELHLRSEDFVASLQYGYSNDRSDLLWYLLVRQDPIGHEHRKVLLFANPSIPLVGMGRPTTSLSLRPGPNAPRGILSLFVGLVHARANEHWPQQQGTMTNRVRDLATSARKRNVVLVEAFFPLLVKGARDVRGVRASFTNKDHHRTGRSWADPAPKHKG</sequence>
<protein>
    <submittedName>
        <fullName evidence="2">Uncharacterized protein</fullName>
    </submittedName>
</protein>
<accession>A0AAN9E091</accession>
<feature type="region of interest" description="Disordered" evidence="1">
    <location>
        <begin position="182"/>
        <end position="202"/>
    </location>
</feature>
<dbReference type="Proteomes" id="UP001372338">
    <property type="component" value="Unassembled WGS sequence"/>
</dbReference>
<organism evidence="2 3">
    <name type="scientific">Crotalaria pallida</name>
    <name type="common">Smooth rattlebox</name>
    <name type="synonym">Crotalaria striata</name>
    <dbReference type="NCBI Taxonomy" id="3830"/>
    <lineage>
        <taxon>Eukaryota</taxon>
        <taxon>Viridiplantae</taxon>
        <taxon>Streptophyta</taxon>
        <taxon>Embryophyta</taxon>
        <taxon>Tracheophyta</taxon>
        <taxon>Spermatophyta</taxon>
        <taxon>Magnoliopsida</taxon>
        <taxon>eudicotyledons</taxon>
        <taxon>Gunneridae</taxon>
        <taxon>Pentapetalae</taxon>
        <taxon>rosids</taxon>
        <taxon>fabids</taxon>
        <taxon>Fabales</taxon>
        <taxon>Fabaceae</taxon>
        <taxon>Papilionoideae</taxon>
        <taxon>50 kb inversion clade</taxon>
        <taxon>genistoids sensu lato</taxon>
        <taxon>core genistoids</taxon>
        <taxon>Crotalarieae</taxon>
        <taxon>Crotalaria</taxon>
    </lineage>
</organism>
<evidence type="ECO:0000313" key="2">
    <source>
        <dbReference type="EMBL" id="KAK7236622.1"/>
    </source>
</evidence>
<keyword evidence="3" id="KW-1185">Reference proteome</keyword>
<feature type="region of interest" description="Disordered" evidence="1">
    <location>
        <begin position="1"/>
        <end position="30"/>
    </location>
</feature>
<reference evidence="2 3" key="1">
    <citation type="submission" date="2024-01" db="EMBL/GenBank/DDBJ databases">
        <title>The genomes of 5 underutilized Papilionoideae crops provide insights into root nodulation and disease resistanc.</title>
        <authorList>
            <person name="Yuan L."/>
        </authorList>
    </citation>
    <scope>NUCLEOTIDE SEQUENCE [LARGE SCALE GENOMIC DNA]</scope>
    <source>
        <strain evidence="2">ZHUSHIDOU_FW_LH</strain>
        <tissue evidence="2">Leaf</tissue>
    </source>
</reference>
<name>A0AAN9E091_CROPI</name>
<comment type="caution">
    <text evidence="2">The sequence shown here is derived from an EMBL/GenBank/DDBJ whole genome shotgun (WGS) entry which is preliminary data.</text>
</comment>
<dbReference type="EMBL" id="JAYWIO010000036">
    <property type="protein sequence ID" value="KAK7236622.1"/>
    <property type="molecule type" value="Genomic_DNA"/>
</dbReference>
<evidence type="ECO:0000313" key="3">
    <source>
        <dbReference type="Proteomes" id="UP001372338"/>
    </source>
</evidence>
<gene>
    <name evidence="2" type="ORF">RIF29_45496</name>
</gene>